<feature type="transmembrane region" description="Helical" evidence="5">
    <location>
        <begin position="99"/>
        <end position="123"/>
    </location>
</feature>
<feature type="transmembrane region" description="Helical" evidence="5">
    <location>
        <begin position="31"/>
        <end position="53"/>
    </location>
</feature>
<dbReference type="EMBL" id="CP020477">
    <property type="protein sequence ID" value="ARM76877.1"/>
    <property type="molecule type" value="Genomic_DNA"/>
</dbReference>
<dbReference type="Proteomes" id="UP000193404">
    <property type="component" value="Chromosome"/>
</dbReference>
<dbReference type="KEGG" id="aman:B6F84_13170"/>
<keyword evidence="5" id="KW-0653">Protein transport</keyword>
<evidence type="ECO:0000313" key="6">
    <source>
        <dbReference type="EMBL" id="ARM76877.1"/>
    </source>
</evidence>
<sequence>MVTRTEELEKKQEERPLLDHLRELVQRLRRAFISIFATFAILFGLSPTTITVAGHTIPIVYPDIFHSFSTLIIVMFIHSELPPQLHLININVFDTLYSSAYIAFFFGVVISLPFVVKEIWGFIAPGLYDNEKKLFRNIILPSSLLFLAGASFAYFIIIPFMLRFILFYTQSLGVEPTLGLRSFISTVVTLMLAVGVAFEFPLVMTVLSYIGIVKPETWKRNWRWGVLGSFIIAWMISPGTTGGIIETTIGIILSSLYFAGYGTSKMVVNRKLRQQKLSSIPQNLKSVKDTR</sequence>
<dbReference type="PRINTS" id="PR01840">
    <property type="entry name" value="TATCFAMILY"/>
</dbReference>
<dbReference type="HAMAP" id="MF_00902">
    <property type="entry name" value="TatC"/>
    <property type="match status" value="1"/>
</dbReference>
<dbReference type="Pfam" id="PF00902">
    <property type="entry name" value="TatC"/>
    <property type="match status" value="1"/>
</dbReference>
<evidence type="ECO:0000313" key="7">
    <source>
        <dbReference type="Proteomes" id="UP000193404"/>
    </source>
</evidence>
<keyword evidence="4 5" id="KW-0472">Membrane</keyword>
<feature type="transmembrane region" description="Helical" evidence="5">
    <location>
        <begin position="188"/>
        <end position="212"/>
    </location>
</feature>
<dbReference type="PANTHER" id="PTHR30371:SF0">
    <property type="entry name" value="SEC-INDEPENDENT PROTEIN TRANSLOCASE PROTEIN TATC, CHLOROPLASTIC-RELATED"/>
    <property type="match status" value="1"/>
</dbReference>
<keyword evidence="5" id="KW-1003">Cell membrane</keyword>
<gene>
    <name evidence="5" type="primary">tatC</name>
    <name evidence="6" type="ORF">B6F84_13170</name>
</gene>
<comment type="subunit">
    <text evidence="5">Forms a complex with TatA.</text>
</comment>
<dbReference type="PANTHER" id="PTHR30371">
    <property type="entry name" value="SEC-INDEPENDENT PROTEIN TRANSLOCASE PROTEIN TATC"/>
    <property type="match status" value="1"/>
</dbReference>
<evidence type="ECO:0000256" key="2">
    <source>
        <dbReference type="ARBA" id="ARBA00022692"/>
    </source>
</evidence>
<reference evidence="6 7" key="1">
    <citation type="submission" date="2017-03" db="EMBL/GenBank/DDBJ databases">
        <title>Sulfur activation and transportation mechanism of thermophilic Archaea Acidianus manzaensis YN-25.</title>
        <authorList>
            <person name="Ma Y."/>
            <person name="Yang Y."/>
            <person name="Xia J."/>
        </authorList>
    </citation>
    <scope>NUCLEOTIDE SEQUENCE [LARGE SCALE GENOMIC DNA]</scope>
    <source>
        <strain evidence="6 7">YN-25</strain>
    </source>
</reference>
<evidence type="ECO:0000256" key="4">
    <source>
        <dbReference type="ARBA" id="ARBA00023136"/>
    </source>
</evidence>
<dbReference type="RefSeq" id="WP_148692671.1">
    <property type="nucleotide sequence ID" value="NZ_CP020477.1"/>
</dbReference>
<protein>
    <recommendedName>
        <fullName evidence="5">Sec-independent protein translocase protein TatC</fullName>
    </recommendedName>
</protein>
<dbReference type="STRING" id="282676.B6F84_13170"/>
<keyword evidence="5" id="KW-0813">Transport</keyword>
<comment type="subcellular location">
    <subcellularLocation>
        <location evidence="5">Cell membrane</location>
        <topology evidence="5">Multi-pass membrane protein</topology>
    </subcellularLocation>
    <subcellularLocation>
        <location evidence="1">Membrane</location>
        <topology evidence="1">Multi-pass membrane protein</topology>
    </subcellularLocation>
</comment>
<dbReference type="GO" id="GO:0065002">
    <property type="term" value="P:intracellular protein transmembrane transport"/>
    <property type="evidence" value="ECO:0007669"/>
    <property type="project" value="TreeGrafter"/>
</dbReference>
<dbReference type="NCBIfam" id="TIGR00945">
    <property type="entry name" value="tatC"/>
    <property type="match status" value="1"/>
</dbReference>
<keyword evidence="3 5" id="KW-1133">Transmembrane helix</keyword>
<keyword evidence="5" id="KW-0811">Translocation</keyword>
<dbReference type="GO" id="GO:0033281">
    <property type="term" value="C:TAT protein transport complex"/>
    <property type="evidence" value="ECO:0007669"/>
    <property type="project" value="UniProtKB-UniRule"/>
</dbReference>
<proteinExistence type="inferred from homology"/>
<accession>A0A1W6K306</accession>
<organism evidence="6 7">
    <name type="scientific">Acidianus manzaensis</name>
    <dbReference type="NCBI Taxonomy" id="282676"/>
    <lineage>
        <taxon>Archaea</taxon>
        <taxon>Thermoproteota</taxon>
        <taxon>Thermoprotei</taxon>
        <taxon>Sulfolobales</taxon>
        <taxon>Sulfolobaceae</taxon>
        <taxon>Acidianus</taxon>
    </lineage>
</organism>
<dbReference type="GO" id="GO:0043953">
    <property type="term" value="P:protein transport by the Tat complex"/>
    <property type="evidence" value="ECO:0007669"/>
    <property type="project" value="UniProtKB-UniRule"/>
</dbReference>
<feature type="transmembrane region" description="Helical" evidence="5">
    <location>
        <begin position="144"/>
        <end position="168"/>
    </location>
</feature>
<evidence type="ECO:0000256" key="5">
    <source>
        <dbReference type="HAMAP-Rule" id="MF_00902"/>
    </source>
</evidence>
<feature type="transmembrane region" description="Helical" evidence="5">
    <location>
        <begin position="224"/>
        <end position="245"/>
    </location>
</feature>
<comment type="similarity">
    <text evidence="5">Belongs to the TatC family.</text>
</comment>
<dbReference type="GeneID" id="41591890"/>
<dbReference type="OrthoDB" id="15305at2157"/>
<comment type="function">
    <text evidence="5">Part of the twin-arginine translocation (Tat) system that transports large folded proteins containing a characteristic twin-arginine motif in their signal peptide across membranes.</text>
</comment>
<dbReference type="GO" id="GO:0009977">
    <property type="term" value="F:proton motive force dependent protein transmembrane transporter activity"/>
    <property type="evidence" value="ECO:0007669"/>
    <property type="project" value="TreeGrafter"/>
</dbReference>
<keyword evidence="2 5" id="KW-0812">Transmembrane</keyword>
<evidence type="ECO:0000256" key="3">
    <source>
        <dbReference type="ARBA" id="ARBA00022989"/>
    </source>
</evidence>
<keyword evidence="7" id="KW-1185">Reference proteome</keyword>
<feature type="transmembrane region" description="Helical" evidence="5">
    <location>
        <begin position="251"/>
        <end position="268"/>
    </location>
</feature>
<dbReference type="InterPro" id="IPR002033">
    <property type="entry name" value="TatC"/>
</dbReference>
<dbReference type="AlphaFoldDB" id="A0A1W6K306"/>
<name>A0A1W6K306_9CREN</name>
<evidence type="ECO:0000256" key="1">
    <source>
        <dbReference type="ARBA" id="ARBA00004141"/>
    </source>
</evidence>